<dbReference type="RefSeq" id="WP_344733676.1">
    <property type="nucleotide sequence ID" value="NZ_BAAAZH010000017.1"/>
</dbReference>
<dbReference type="Pfam" id="PF20256">
    <property type="entry name" value="MoCoBD_2"/>
    <property type="match status" value="2"/>
</dbReference>
<dbReference type="SUPFAM" id="SSF56003">
    <property type="entry name" value="Molybdenum cofactor-binding domain"/>
    <property type="match status" value="2"/>
</dbReference>
<dbReference type="Pfam" id="PF02738">
    <property type="entry name" value="MoCoBD_1"/>
    <property type="match status" value="1"/>
</dbReference>
<feature type="domain" description="Aldehyde oxidase/xanthine dehydrogenase a/b hammerhead" evidence="1">
    <location>
        <begin position="235"/>
        <end position="314"/>
    </location>
</feature>
<comment type="caution">
    <text evidence="2">The sequence shown here is derived from an EMBL/GenBank/DDBJ whole genome shotgun (WGS) entry which is preliminary data.</text>
</comment>
<dbReference type="PANTHER" id="PTHR47495">
    <property type="entry name" value="ALDEHYDE DEHYDROGENASE"/>
    <property type="match status" value="1"/>
</dbReference>
<dbReference type="SMART" id="SM01008">
    <property type="entry name" value="Ald_Xan_dh_C"/>
    <property type="match status" value="1"/>
</dbReference>
<dbReference type="InterPro" id="IPR000674">
    <property type="entry name" value="Ald_Oxase/Xan_DH_a/b"/>
</dbReference>
<name>A0ABP7XLC9_9ACTN</name>
<dbReference type="SUPFAM" id="SSF54665">
    <property type="entry name" value="CO dehydrogenase molybdoprotein N-domain-like"/>
    <property type="match status" value="1"/>
</dbReference>
<protein>
    <submittedName>
        <fullName evidence="2">Molybdopterin-dependent oxidoreductase</fullName>
    </submittedName>
</protein>
<dbReference type="Gene3D" id="3.90.1170.50">
    <property type="entry name" value="Aldehyde oxidase/xanthine dehydrogenase, a/b hammerhead"/>
    <property type="match status" value="1"/>
</dbReference>
<dbReference type="EMBL" id="BAAAZH010000017">
    <property type="protein sequence ID" value="GAA4120610.1"/>
    <property type="molecule type" value="Genomic_DNA"/>
</dbReference>
<organism evidence="2 3">
    <name type="scientific">Nocardioides fonticola</name>
    <dbReference type="NCBI Taxonomy" id="450363"/>
    <lineage>
        <taxon>Bacteria</taxon>
        <taxon>Bacillati</taxon>
        <taxon>Actinomycetota</taxon>
        <taxon>Actinomycetes</taxon>
        <taxon>Propionibacteriales</taxon>
        <taxon>Nocardioidaceae</taxon>
        <taxon>Nocardioides</taxon>
    </lineage>
</organism>
<gene>
    <name evidence="2" type="ORF">GCM10022215_24360</name>
</gene>
<proteinExistence type="predicted"/>
<keyword evidence="3" id="KW-1185">Reference proteome</keyword>
<dbReference type="PROSITE" id="PS51318">
    <property type="entry name" value="TAT"/>
    <property type="match status" value="1"/>
</dbReference>
<evidence type="ECO:0000313" key="3">
    <source>
        <dbReference type="Proteomes" id="UP001501495"/>
    </source>
</evidence>
<evidence type="ECO:0000313" key="2">
    <source>
        <dbReference type="EMBL" id="GAA4120610.1"/>
    </source>
</evidence>
<dbReference type="InterPro" id="IPR037165">
    <property type="entry name" value="AldOxase/xan_DH_Mopterin-bd_sf"/>
</dbReference>
<dbReference type="PIRSF" id="PIRSF036389">
    <property type="entry name" value="IOR_B"/>
    <property type="match status" value="1"/>
</dbReference>
<dbReference type="InterPro" id="IPR036856">
    <property type="entry name" value="Ald_Oxase/Xan_DH_a/b_sf"/>
</dbReference>
<evidence type="ECO:0000259" key="1">
    <source>
        <dbReference type="SMART" id="SM01008"/>
    </source>
</evidence>
<dbReference type="Proteomes" id="UP001501495">
    <property type="component" value="Unassembled WGS sequence"/>
</dbReference>
<accession>A0ABP7XLC9</accession>
<sequence>MTTPTVESAAQEQEPGGVPRRRFIGYVLAGTTLAVAADLSLGESRALAAIPSGPQIADAYDLEDLQTDAALPTAQLISITITKKGIAEFEFPRAEVGQGIITSTTMIIAEELDLPMRRVKVTLAPARPELLLNQLTGGSNTTFSTYTPIRVAAAIARQQLLEAAAIEFGTTADRLVTVAGVVRDPLTGQSRSYGDLAVGAASQVVKAVEVALRPEKKFKVIGKPHSRLDAEDAVTGKKRFTTDLQVPGALPTMVCRAPQHQGTPKKLRNKAKILKMPGVTHVAQVPTGIAVRAKTFGQCIDAVRAMDVEWNAGPADGESDKTVLAKLRAAEFPLAVPATPLTQTVDVDVAFAFRSSAALETYSAIADVRADSAEIWAGLKVPILAQQNIAQMAGLQQDQVKVHVITSGGSFGHKLFSDHALEAATISKAMGVPVKLMWHRADEPRQGRLHPMATSRVRASILAGQVISFEQRHTSVVTDFSHGLGEILTSTADSLPTGLGGYGFSQSIFLLTQQLPYNFGVVTQLLNETDSNYRTGSMRNIYSPDVAVAAELAIDQIAEKLKVDPVQFRLDHLKDERVKKVLQTVAKKGRWGRKLPKGMAQGIAVHKEYKGCSAVLVEIDCRPQTVKRDLGPETVTGPRVTKAHIAIDPGLVINPRGLEAQMQGGFMDGLALTLTSSCHLRDGKFLEASWDNYFYTRQWNVPPEVKVHIVDSGSSTPGGAGEAAVGTTAAAVACAYARATGSIPEMFPINHDHISFKPKTFIPPIPQSPTNGLKTAR</sequence>
<dbReference type="InterPro" id="IPR046867">
    <property type="entry name" value="AldOxase/xan_DH_MoCoBD2"/>
</dbReference>
<reference evidence="3" key="1">
    <citation type="journal article" date="2019" name="Int. J. Syst. Evol. Microbiol.">
        <title>The Global Catalogue of Microorganisms (GCM) 10K type strain sequencing project: providing services to taxonomists for standard genome sequencing and annotation.</title>
        <authorList>
            <consortium name="The Broad Institute Genomics Platform"/>
            <consortium name="The Broad Institute Genome Sequencing Center for Infectious Disease"/>
            <person name="Wu L."/>
            <person name="Ma J."/>
        </authorList>
    </citation>
    <scope>NUCLEOTIDE SEQUENCE [LARGE SCALE GENOMIC DNA]</scope>
    <source>
        <strain evidence="3">JCM 16703</strain>
    </source>
</reference>
<dbReference type="InterPro" id="IPR052516">
    <property type="entry name" value="N-heterocyclic_Hydroxylase"/>
</dbReference>
<dbReference type="InterPro" id="IPR012368">
    <property type="entry name" value="OxRdtase_Mopterin-bd_su_IorB"/>
</dbReference>
<dbReference type="Gene3D" id="3.30.365.10">
    <property type="entry name" value="Aldehyde oxidase/xanthine dehydrogenase, molybdopterin binding domain"/>
    <property type="match status" value="3"/>
</dbReference>
<dbReference type="InterPro" id="IPR008274">
    <property type="entry name" value="AldOxase/xan_DH_MoCoBD1"/>
</dbReference>
<dbReference type="PANTHER" id="PTHR47495:SF1">
    <property type="entry name" value="BLL3820 PROTEIN"/>
    <property type="match status" value="1"/>
</dbReference>
<dbReference type="InterPro" id="IPR006311">
    <property type="entry name" value="TAT_signal"/>
</dbReference>